<evidence type="ECO:0000256" key="1">
    <source>
        <dbReference type="ARBA" id="ARBA00022649"/>
    </source>
</evidence>
<evidence type="ECO:0000313" key="3">
    <source>
        <dbReference type="Proteomes" id="UP001276854"/>
    </source>
</evidence>
<comment type="caution">
    <text evidence="2">The sequence shown here is derived from an EMBL/GenBank/DDBJ whole genome shotgun (WGS) entry which is preliminary data.</text>
</comment>
<dbReference type="InterPro" id="IPR035093">
    <property type="entry name" value="RelE/ParE_toxin_dom_sf"/>
</dbReference>
<evidence type="ECO:0000313" key="2">
    <source>
        <dbReference type="EMBL" id="MDW2798333.1"/>
    </source>
</evidence>
<protein>
    <submittedName>
        <fullName evidence="2">Type II toxin-antitoxin system RelE/ParE family toxin</fullName>
    </submittedName>
</protein>
<dbReference type="SUPFAM" id="SSF143011">
    <property type="entry name" value="RelE-like"/>
    <property type="match status" value="1"/>
</dbReference>
<name>A0ABU4GL34_9CLOT</name>
<organism evidence="2 3">
    <name type="scientific">Clostridium boliviensis</name>
    <dbReference type="NCBI Taxonomy" id="318465"/>
    <lineage>
        <taxon>Bacteria</taxon>
        <taxon>Bacillati</taxon>
        <taxon>Bacillota</taxon>
        <taxon>Clostridia</taxon>
        <taxon>Eubacteriales</taxon>
        <taxon>Clostridiaceae</taxon>
        <taxon>Clostridium</taxon>
    </lineage>
</organism>
<reference evidence="2 3" key="1">
    <citation type="submission" date="2023-10" db="EMBL/GenBank/DDBJ databases">
        <title>A novel Glycoside Hydrolase 43-Like Enzyme from Clostrdium boliviensis is an Endo-xylanase, and a Candidate for Xylooligosaccharides Production from Different Xylan Substrates.</title>
        <authorList>
            <person name="Alvarez M.T."/>
            <person name="Rocabado-Villegas L.R."/>
            <person name="Salas-Veizaga D.M."/>
            <person name="Linares-Pasten J.A."/>
            <person name="Gudmundsdottir E.E."/>
            <person name="Hreggvidsson G.O."/>
            <person name="Adlercreutz P."/>
            <person name="Nordberg Karlsson E."/>
        </authorList>
    </citation>
    <scope>NUCLEOTIDE SEQUENCE [LARGE SCALE GENOMIC DNA]</scope>
    <source>
        <strain evidence="2 3">E-1</strain>
    </source>
</reference>
<accession>A0ABU4GL34</accession>
<dbReference type="InterPro" id="IPR007712">
    <property type="entry name" value="RelE/ParE_toxin"/>
</dbReference>
<dbReference type="Proteomes" id="UP001276854">
    <property type="component" value="Unassembled WGS sequence"/>
</dbReference>
<dbReference type="Pfam" id="PF05016">
    <property type="entry name" value="ParE_toxin"/>
    <property type="match status" value="1"/>
</dbReference>
<keyword evidence="1" id="KW-1277">Toxin-antitoxin system</keyword>
<dbReference type="EMBL" id="JAWONS010000186">
    <property type="protein sequence ID" value="MDW2798333.1"/>
    <property type="molecule type" value="Genomic_DNA"/>
</dbReference>
<gene>
    <name evidence="2" type="ORF">RZO55_12185</name>
</gene>
<sequence length="101" mass="11941">MKYKVEILPSAWEDLKGIEDYYAVQIDAETALKVSDHILDAIERLQDFPDSGSLTPDKWLNEREYRMVICKKHVVIYKTIETSVYVYHIADTQTEYTKLFY</sequence>
<proteinExistence type="predicted"/>
<dbReference type="Gene3D" id="3.30.2310.20">
    <property type="entry name" value="RelE-like"/>
    <property type="match status" value="1"/>
</dbReference>
<keyword evidence="3" id="KW-1185">Reference proteome</keyword>
<dbReference type="RefSeq" id="WP_318064573.1">
    <property type="nucleotide sequence ID" value="NZ_JAWONS010000186.1"/>
</dbReference>